<gene>
    <name evidence="2" type="ORF">P3W85_07145</name>
</gene>
<feature type="chain" id="PRO_5045526070" evidence="1">
    <location>
        <begin position="25"/>
        <end position="107"/>
    </location>
</feature>
<feature type="signal peptide" evidence="1">
    <location>
        <begin position="1"/>
        <end position="24"/>
    </location>
</feature>
<sequence length="107" mass="11084">MILKMLLLLAAVACVTAINRRNLALGAAIASGHCPLTAFRHTVHAPAVSAIGHPERRALAVLAAEPAASGNRSVFDKAAMLANRDFVLNDCAARVVIEVLGMSGNAD</sequence>
<evidence type="ECO:0000256" key="1">
    <source>
        <dbReference type="SAM" id="SignalP"/>
    </source>
</evidence>
<keyword evidence="1" id="KW-0732">Signal</keyword>
<keyword evidence="3" id="KW-1185">Reference proteome</keyword>
<comment type="caution">
    <text evidence="2">The sequence shown here is derived from an EMBL/GenBank/DDBJ whole genome shotgun (WGS) entry which is preliminary data.</text>
</comment>
<evidence type="ECO:0000313" key="3">
    <source>
        <dbReference type="Proteomes" id="UP001216674"/>
    </source>
</evidence>
<organism evidence="2 3">
    <name type="scientific">Cupriavidus basilensis</name>
    <dbReference type="NCBI Taxonomy" id="68895"/>
    <lineage>
        <taxon>Bacteria</taxon>
        <taxon>Pseudomonadati</taxon>
        <taxon>Pseudomonadota</taxon>
        <taxon>Betaproteobacteria</taxon>
        <taxon>Burkholderiales</taxon>
        <taxon>Burkholderiaceae</taxon>
        <taxon>Cupriavidus</taxon>
    </lineage>
</organism>
<dbReference type="EMBL" id="JARJLM010000128">
    <property type="protein sequence ID" value="MDF3832722.1"/>
    <property type="molecule type" value="Genomic_DNA"/>
</dbReference>
<dbReference type="Proteomes" id="UP001216674">
    <property type="component" value="Unassembled WGS sequence"/>
</dbReference>
<dbReference type="RefSeq" id="WP_276264268.1">
    <property type="nucleotide sequence ID" value="NZ_JARJLM010000128.1"/>
</dbReference>
<reference evidence="2 3" key="1">
    <citation type="submission" date="2023-03" db="EMBL/GenBank/DDBJ databases">
        <title>Draft assemblies of triclosan tolerant bacteria isolated from returned activated sludge.</title>
        <authorList>
            <person name="Van Hamelsveld S."/>
        </authorList>
    </citation>
    <scope>NUCLEOTIDE SEQUENCE [LARGE SCALE GENOMIC DNA]</scope>
    <source>
        <strain evidence="2 3">GW210010_S58</strain>
    </source>
</reference>
<evidence type="ECO:0000313" key="2">
    <source>
        <dbReference type="EMBL" id="MDF3832722.1"/>
    </source>
</evidence>
<protein>
    <submittedName>
        <fullName evidence="2">Uncharacterized protein</fullName>
    </submittedName>
</protein>
<proteinExistence type="predicted"/>
<name>A0ABT6AK82_9BURK</name>
<accession>A0ABT6AK82</accession>